<sequence>MLHKRQAEIIQNLLYEGISTVTSLAKLMQVSRQTIYEDLYWIETWLKQRKMGRVQRSRKGLSIVKEQSHSTQMIIFELFHDKKRLNATLPRERQALLLVELLMNKSLTMDKLAQQLMVSRTTLLHDIQELRAMLAESGLDLIYDKIQYRFVGDELAIRAFCIHFLAPYTAQLQAMPFWQPSHYQALFAEIQQSSALALDVAYLALHLQSVRVAGGEYVANPLTALEWSGLLPLYEKISTYFNFTEEVESVYATLVISSFFRFPESTLHPSLAMLKEMSHKLVTAFRTIFQQEYQDEALITTLSQHLKATFYRDKLGILLENPLYAEIKERYAQPFALVKLIFESYFSRPYLIEQESSYLTILLLSMQEDVQLEERPARILVVCYEGIAIAQLIRQQLYALGIGEGMVVCGSITPSSLMDEVDLILSTSSLSLTTRAQQLVVSPILTAQQVSRILSLLDWQIDFLQDGNQFQHFLRGFLGEKVYSECIEAYIKTHHLVPMQDSRNYTLKALLPIEHIQYVPSVSNWEEAIRLVAEPLLAREIIPFAYLDEAIRNVHKYGPYIVLKEGFALPHASVKVGGGELALSLLILEEPIAFSHEDFVWVLLMLVPKDEESHLVAIAEFIDKIDQDDWFGALKKVSSREEILHLIQKEEINE</sequence>
<dbReference type="PANTHER" id="PTHR30185">
    <property type="entry name" value="CRYPTIC BETA-GLUCOSIDE BGL OPERON ANTITERMINATOR"/>
    <property type="match status" value="1"/>
</dbReference>
<comment type="caution">
    <text evidence="7">The sequence shown here is derived from an EMBL/GenBank/DDBJ whole genome shotgun (WGS) entry which is preliminary data.</text>
</comment>
<evidence type="ECO:0000256" key="4">
    <source>
        <dbReference type="ARBA" id="ARBA00023163"/>
    </source>
</evidence>
<gene>
    <name evidence="7" type="ORF">HCT48_04335</name>
</gene>
<name>A0A968KZK7_9SPIO</name>
<feature type="domain" description="PTS EIIA type-2" evidence="5">
    <location>
        <begin position="509"/>
        <end position="650"/>
    </location>
</feature>
<protein>
    <submittedName>
        <fullName evidence="7">PTS transporter subunit EIIA</fullName>
    </submittedName>
</protein>
<keyword evidence="2" id="KW-0805">Transcription regulation</keyword>
<evidence type="ECO:0000313" key="8">
    <source>
        <dbReference type="Proteomes" id="UP000778951"/>
    </source>
</evidence>
<dbReference type="InterPro" id="IPR016152">
    <property type="entry name" value="PTrfase/Anion_transptr"/>
</dbReference>
<evidence type="ECO:0000259" key="5">
    <source>
        <dbReference type="PROSITE" id="PS51094"/>
    </source>
</evidence>
<dbReference type="InterPro" id="IPR036388">
    <property type="entry name" value="WH-like_DNA-bd_sf"/>
</dbReference>
<feature type="domain" description="PRD" evidence="6">
    <location>
        <begin position="261"/>
        <end position="373"/>
    </location>
</feature>
<keyword evidence="3" id="KW-0010">Activator</keyword>
<dbReference type="CDD" id="cd00211">
    <property type="entry name" value="PTS_IIA_fru"/>
    <property type="match status" value="1"/>
</dbReference>
<keyword evidence="4" id="KW-0804">Transcription</keyword>
<dbReference type="RefSeq" id="WP_167695531.1">
    <property type="nucleotide sequence ID" value="NZ_CP118181.1"/>
</dbReference>
<dbReference type="Pfam" id="PF00874">
    <property type="entry name" value="PRD"/>
    <property type="match status" value="1"/>
</dbReference>
<dbReference type="InterPro" id="IPR011608">
    <property type="entry name" value="PRD"/>
</dbReference>
<dbReference type="Pfam" id="PF00359">
    <property type="entry name" value="PTS_EIIA_2"/>
    <property type="match status" value="1"/>
</dbReference>
<keyword evidence="1" id="KW-0677">Repeat</keyword>
<proteinExistence type="predicted"/>
<dbReference type="SUPFAM" id="SSF63520">
    <property type="entry name" value="PTS-regulatory domain, PRD"/>
    <property type="match status" value="1"/>
</dbReference>
<dbReference type="PROSITE" id="PS51094">
    <property type="entry name" value="PTS_EIIA_TYPE_2"/>
    <property type="match status" value="1"/>
</dbReference>
<dbReference type="InterPro" id="IPR050661">
    <property type="entry name" value="BglG_antiterminators"/>
</dbReference>
<dbReference type="InterPro" id="IPR002178">
    <property type="entry name" value="PTS_EIIA_type-2_dom"/>
</dbReference>
<evidence type="ECO:0000256" key="2">
    <source>
        <dbReference type="ARBA" id="ARBA00023015"/>
    </source>
</evidence>
<evidence type="ECO:0000256" key="1">
    <source>
        <dbReference type="ARBA" id="ARBA00022737"/>
    </source>
</evidence>
<dbReference type="Pfam" id="PF05043">
    <property type="entry name" value="Mga"/>
    <property type="match status" value="1"/>
</dbReference>
<dbReference type="Gene3D" id="3.40.930.10">
    <property type="entry name" value="Mannitol-specific EII, Chain A"/>
    <property type="match status" value="1"/>
</dbReference>
<dbReference type="EMBL" id="JAATLM010000001">
    <property type="protein sequence ID" value="NIZ69441.1"/>
    <property type="molecule type" value="Genomic_DNA"/>
</dbReference>
<dbReference type="PROSITE" id="PS51372">
    <property type="entry name" value="PRD_2"/>
    <property type="match status" value="1"/>
</dbReference>
<dbReference type="SUPFAM" id="SSF55804">
    <property type="entry name" value="Phoshotransferase/anion transport protein"/>
    <property type="match status" value="1"/>
</dbReference>
<dbReference type="Proteomes" id="UP000778951">
    <property type="component" value="Unassembled WGS sequence"/>
</dbReference>
<dbReference type="Gene3D" id="1.10.1790.10">
    <property type="entry name" value="PRD domain"/>
    <property type="match status" value="1"/>
</dbReference>
<evidence type="ECO:0000259" key="6">
    <source>
        <dbReference type="PROSITE" id="PS51372"/>
    </source>
</evidence>
<dbReference type="Gene3D" id="1.10.10.10">
    <property type="entry name" value="Winged helix-like DNA-binding domain superfamily/Winged helix DNA-binding domain"/>
    <property type="match status" value="2"/>
</dbReference>
<dbReference type="PANTHER" id="PTHR30185:SF18">
    <property type="entry name" value="TRANSCRIPTIONAL REGULATOR MTLR"/>
    <property type="match status" value="1"/>
</dbReference>
<evidence type="ECO:0000313" key="7">
    <source>
        <dbReference type="EMBL" id="NIZ69441.1"/>
    </source>
</evidence>
<accession>A0A968KZK7</accession>
<organism evidence="7 8">
    <name type="scientific">Entomospira culicis</name>
    <dbReference type="NCBI Taxonomy" id="2719989"/>
    <lineage>
        <taxon>Bacteria</taxon>
        <taxon>Pseudomonadati</taxon>
        <taxon>Spirochaetota</taxon>
        <taxon>Spirochaetia</taxon>
        <taxon>Spirochaetales</taxon>
        <taxon>Spirochaetaceae</taxon>
        <taxon>Entomospira</taxon>
    </lineage>
</organism>
<dbReference type="AlphaFoldDB" id="A0A968KZK7"/>
<dbReference type="InterPro" id="IPR007737">
    <property type="entry name" value="Mga_HTH"/>
</dbReference>
<dbReference type="GO" id="GO:0006355">
    <property type="term" value="P:regulation of DNA-templated transcription"/>
    <property type="evidence" value="ECO:0007669"/>
    <property type="project" value="InterPro"/>
</dbReference>
<reference evidence="7" key="1">
    <citation type="submission" date="2020-03" db="EMBL/GenBank/DDBJ databases">
        <title>Spirochaetal bacteria isolated from arthropods constitute a novel genus Entomospira genus novum within the order Spirochaetales.</title>
        <authorList>
            <person name="Grana-Miraglia L."/>
            <person name="Sikutova S."/>
            <person name="Fingerle V."/>
            <person name="Sing A."/>
            <person name="Castillo-Ramirez S."/>
            <person name="Margos G."/>
            <person name="Rudolf I."/>
        </authorList>
    </citation>
    <scope>NUCLEOTIDE SEQUENCE</scope>
    <source>
        <strain evidence="7">BR149</strain>
    </source>
</reference>
<dbReference type="InterPro" id="IPR036634">
    <property type="entry name" value="PRD_sf"/>
</dbReference>
<evidence type="ECO:0000256" key="3">
    <source>
        <dbReference type="ARBA" id="ARBA00023159"/>
    </source>
</evidence>
<keyword evidence="8" id="KW-1185">Reference proteome</keyword>